<evidence type="ECO:0000313" key="1">
    <source>
        <dbReference type="EMBL" id="PTQ30206.1"/>
    </source>
</evidence>
<dbReference type="EMBL" id="KZ772800">
    <property type="protein sequence ID" value="PTQ30206.1"/>
    <property type="molecule type" value="Genomic_DNA"/>
</dbReference>
<sequence>MRPAPRGSFQSADCEKDLAMSILPEKLEGTRPGGKTRSTCSAGRFHLKRDWSH</sequence>
<reference evidence="2" key="1">
    <citation type="journal article" date="2017" name="Cell">
        <title>Insights into land plant evolution garnered from the Marchantia polymorpha genome.</title>
        <authorList>
            <person name="Bowman J.L."/>
            <person name="Kohchi T."/>
            <person name="Yamato K.T."/>
            <person name="Jenkins J."/>
            <person name="Shu S."/>
            <person name="Ishizaki K."/>
            <person name="Yamaoka S."/>
            <person name="Nishihama R."/>
            <person name="Nakamura Y."/>
            <person name="Berger F."/>
            <person name="Adam C."/>
            <person name="Aki S.S."/>
            <person name="Althoff F."/>
            <person name="Araki T."/>
            <person name="Arteaga-Vazquez M.A."/>
            <person name="Balasubrmanian S."/>
            <person name="Barry K."/>
            <person name="Bauer D."/>
            <person name="Boehm C.R."/>
            <person name="Briginshaw L."/>
            <person name="Caballero-Perez J."/>
            <person name="Catarino B."/>
            <person name="Chen F."/>
            <person name="Chiyoda S."/>
            <person name="Chovatia M."/>
            <person name="Davies K.M."/>
            <person name="Delmans M."/>
            <person name="Demura T."/>
            <person name="Dierschke T."/>
            <person name="Dolan L."/>
            <person name="Dorantes-Acosta A.E."/>
            <person name="Eklund D.M."/>
            <person name="Florent S.N."/>
            <person name="Flores-Sandoval E."/>
            <person name="Fujiyama A."/>
            <person name="Fukuzawa H."/>
            <person name="Galik B."/>
            <person name="Grimanelli D."/>
            <person name="Grimwood J."/>
            <person name="Grossniklaus U."/>
            <person name="Hamada T."/>
            <person name="Haseloff J."/>
            <person name="Hetherington A.J."/>
            <person name="Higo A."/>
            <person name="Hirakawa Y."/>
            <person name="Hundley H.N."/>
            <person name="Ikeda Y."/>
            <person name="Inoue K."/>
            <person name="Inoue S.I."/>
            <person name="Ishida S."/>
            <person name="Jia Q."/>
            <person name="Kakita M."/>
            <person name="Kanazawa T."/>
            <person name="Kawai Y."/>
            <person name="Kawashima T."/>
            <person name="Kennedy M."/>
            <person name="Kinose K."/>
            <person name="Kinoshita T."/>
            <person name="Kohara Y."/>
            <person name="Koide E."/>
            <person name="Komatsu K."/>
            <person name="Kopischke S."/>
            <person name="Kubo M."/>
            <person name="Kyozuka J."/>
            <person name="Lagercrantz U."/>
            <person name="Lin S.S."/>
            <person name="Lindquist E."/>
            <person name="Lipzen A.M."/>
            <person name="Lu C.W."/>
            <person name="De Luna E."/>
            <person name="Martienssen R.A."/>
            <person name="Minamino N."/>
            <person name="Mizutani M."/>
            <person name="Mizutani M."/>
            <person name="Mochizuki N."/>
            <person name="Monte I."/>
            <person name="Mosher R."/>
            <person name="Nagasaki H."/>
            <person name="Nakagami H."/>
            <person name="Naramoto S."/>
            <person name="Nishitani K."/>
            <person name="Ohtani M."/>
            <person name="Okamoto T."/>
            <person name="Okumura M."/>
            <person name="Phillips J."/>
            <person name="Pollak B."/>
            <person name="Reinders A."/>
            <person name="Rovekamp M."/>
            <person name="Sano R."/>
            <person name="Sawa S."/>
            <person name="Schmid M.W."/>
            <person name="Shirakawa M."/>
            <person name="Solano R."/>
            <person name="Spunde A."/>
            <person name="Suetsugu N."/>
            <person name="Sugano S."/>
            <person name="Sugiyama A."/>
            <person name="Sun R."/>
            <person name="Suzuki Y."/>
            <person name="Takenaka M."/>
            <person name="Takezawa D."/>
            <person name="Tomogane H."/>
            <person name="Tsuzuki M."/>
            <person name="Ueda T."/>
            <person name="Umeda M."/>
            <person name="Ward J.M."/>
            <person name="Watanabe Y."/>
            <person name="Yazaki K."/>
            <person name="Yokoyama R."/>
            <person name="Yoshitake Y."/>
            <person name="Yotsui I."/>
            <person name="Zachgo S."/>
            <person name="Schmutz J."/>
        </authorList>
    </citation>
    <scope>NUCLEOTIDE SEQUENCE [LARGE SCALE GENOMIC DNA]</scope>
    <source>
        <strain evidence="2">Tak-1</strain>
    </source>
</reference>
<dbReference type="Gramene" id="Mp2g19150.1">
    <property type="protein sequence ID" value="Mp2g19150.1.cds"/>
    <property type="gene ID" value="Mp2g19150"/>
</dbReference>
<accession>A0A2R6W8L5</accession>
<keyword evidence="2" id="KW-1185">Reference proteome</keyword>
<protein>
    <submittedName>
        <fullName evidence="1">Uncharacterized protein</fullName>
    </submittedName>
</protein>
<dbReference type="Proteomes" id="UP000244005">
    <property type="component" value="Unassembled WGS sequence"/>
</dbReference>
<organism evidence="1 2">
    <name type="scientific">Marchantia polymorpha</name>
    <name type="common">Common liverwort</name>
    <name type="synonym">Marchantia aquatica</name>
    <dbReference type="NCBI Taxonomy" id="3197"/>
    <lineage>
        <taxon>Eukaryota</taxon>
        <taxon>Viridiplantae</taxon>
        <taxon>Streptophyta</taxon>
        <taxon>Embryophyta</taxon>
        <taxon>Marchantiophyta</taxon>
        <taxon>Marchantiopsida</taxon>
        <taxon>Marchantiidae</taxon>
        <taxon>Marchantiales</taxon>
        <taxon>Marchantiaceae</taxon>
        <taxon>Marchantia</taxon>
    </lineage>
</organism>
<gene>
    <name evidence="1" type="ORF">MARPO_0128s0028</name>
</gene>
<proteinExistence type="predicted"/>
<evidence type="ECO:0000313" key="2">
    <source>
        <dbReference type="Proteomes" id="UP000244005"/>
    </source>
</evidence>
<name>A0A2R6W8L5_MARPO</name>
<dbReference type="AlphaFoldDB" id="A0A2R6W8L5"/>